<dbReference type="Proteomes" id="UP000886750">
    <property type="component" value="Unassembled WGS sequence"/>
</dbReference>
<reference evidence="1" key="2">
    <citation type="submission" date="2021-04" db="EMBL/GenBank/DDBJ databases">
        <authorList>
            <person name="Gilroy R."/>
        </authorList>
    </citation>
    <scope>NUCLEOTIDE SEQUENCE</scope>
    <source>
        <strain evidence="1">1345</strain>
    </source>
</reference>
<name>A0A9D2CQW1_9FIRM</name>
<reference evidence="1" key="1">
    <citation type="journal article" date="2021" name="PeerJ">
        <title>Extensive microbial diversity within the chicken gut microbiome revealed by metagenomics and culture.</title>
        <authorList>
            <person name="Gilroy R."/>
            <person name="Ravi A."/>
            <person name="Getino M."/>
            <person name="Pursley I."/>
            <person name="Horton D.L."/>
            <person name="Alikhan N.F."/>
            <person name="Baker D."/>
            <person name="Gharbi K."/>
            <person name="Hall N."/>
            <person name="Watson M."/>
            <person name="Adriaenssens E.M."/>
            <person name="Foster-Nyarko E."/>
            <person name="Jarju S."/>
            <person name="Secka A."/>
            <person name="Antonio M."/>
            <person name="Oren A."/>
            <person name="Chaudhuri R.R."/>
            <person name="La Ragione R."/>
            <person name="Hildebrand F."/>
            <person name="Pallen M.J."/>
        </authorList>
    </citation>
    <scope>NUCLEOTIDE SEQUENCE</scope>
    <source>
        <strain evidence="1">1345</strain>
    </source>
</reference>
<proteinExistence type="predicted"/>
<protein>
    <submittedName>
        <fullName evidence="1">Uncharacterized protein</fullName>
    </submittedName>
</protein>
<sequence>MKIYQKTPVSARSHTEKAEIPLDSESARSFGFAPSGGALRCAPVLRPLDISPPAGETPAAAYRLETGSGSCYALYCASGKTYFMGAAGTFAESAISFSRMPAAVEAYADEHVVLLSDGAGTALMTAEGIAAREDIPAFACGAWHYERLWLAAAGEDSVRFSAPGSYADFSEGTGKGGKIAFPDATGEISALVPLGIYLYVFRARGVQRLEARGAERDFSLRDLFGCGGIYAGSAAAAGGKLFWAEEDGIYASDGTRAERIRSDLCGQPLSAASEMRAAAVGRGYALSVGQTLAVIDADGAAYIAAEDAAGLVPYACGALCIRQGKICAFAAQNALRTWTSGPVSAGGRAVLRAVRVRARGRFDLCIASGGGERRISVFGEGTRRYPVNLAGENFTFRLQTEGAGEVYSLSAEYERGG</sequence>
<dbReference type="AlphaFoldDB" id="A0A9D2CQW1"/>
<gene>
    <name evidence="1" type="ORF">H9729_02285</name>
</gene>
<evidence type="ECO:0000313" key="2">
    <source>
        <dbReference type="Proteomes" id="UP000886750"/>
    </source>
</evidence>
<dbReference type="EMBL" id="DXCQ01000025">
    <property type="protein sequence ID" value="HIY96494.1"/>
    <property type="molecule type" value="Genomic_DNA"/>
</dbReference>
<comment type="caution">
    <text evidence="1">The sequence shown here is derived from an EMBL/GenBank/DDBJ whole genome shotgun (WGS) entry which is preliminary data.</text>
</comment>
<organism evidence="1 2">
    <name type="scientific">Candidatus Borkfalkia excrementigallinarum</name>
    <dbReference type="NCBI Taxonomy" id="2838506"/>
    <lineage>
        <taxon>Bacteria</taxon>
        <taxon>Bacillati</taxon>
        <taxon>Bacillota</taxon>
        <taxon>Clostridia</taxon>
        <taxon>Christensenellales</taxon>
        <taxon>Christensenellaceae</taxon>
        <taxon>Candidatus Borkfalkia</taxon>
    </lineage>
</organism>
<evidence type="ECO:0000313" key="1">
    <source>
        <dbReference type="EMBL" id="HIY96494.1"/>
    </source>
</evidence>
<accession>A0A9D2CQW1</accession>